<dbReference type="Pfam" id="PF03564">
    <property type="entry name" value="DUF1759"/>
    <property type="match status" value="1"/>
</dbReference>
<dbReference type="InterPro" id="IPR005312">
    <property type="entry name" value="DUF1759"/>
</dbReference>
<feature type="region of interest" description="Disordered" evidence="1">
    <location>
        <begin position="303"/>
        <end position="324"/>
    </location>
</feature>
<sequence>MCPTPLDVLKQKRSNIRRSISRIGAAVAKTEKVEKPNAALTPAELTCRLTILEAYFKQIMAVQTEIEALDSTEEQLNYRAELEDLFIATKVTIKDQLGDDVHNSTPLAQDTLLRPGPTSSLKLPTLALPTFAGEYAEYRNFITTFLQVVDQQEALSPIEKFNHLINCLRGAALETIKAYQVTPENYSKALLRLKSRYDNPTIVFLDNIASLFKLPTVTTENSVQLRSLVDNASALFNSLRSLGSEAQIAQTMLIAIVMEKVDKRTRQLWNESLTFAALPSWNACLSLIERHCQHLESSIHHIGNPNTAQNTSGRTRQPQAPRMGHSFTCSTQACPICSGRDHRIFRCSRLQNMSPAQRLEAVRTKSLCTNCLGKAHHPSNCPSSNRCRICSRLHHTMLHFDPSGQESRSPRRPSPTNAPPQHHVAEAVAHAHVDTHHDQIILATAIILVQDAVGNYVPGRALLDSCSQVNFMSEDFAQQLRLPRSKGLIDIRSIGDSFTRIKHRISTVVKSRFGEAELPVECCITSRIAYQPDAEIDISSWSLPDNAPLADERFYQSRHIDLLLGTETFFTALSIGQIKLGPHLPMLQKTIFGWVVSGRTGNQGHAAQAHSFLSSEDSINLNLERLWRIEEVSTTPLTLTPPQAKCESIFQKSVCQVADGRLMVQLPFKDDPNLLGRSLETARLRFASLERRLSRNANLRAEYTNFMEEYERLGHMELVTSPLLNEPHYYIPHHCVFKLNSTSTKLRVVFDASCPTSTYKSLNDILLVGPTIQPDLFTILLKFRTHRYYILWRSSNDQEIRTYQLNTVTYGTASAPYLAIRSLSHLANQHASSHQIGAEAIKSCFYVDDFLGGANKLNQLNQIQTEVIAILTAGKMELAKWHSNHQDFVNDTTVKELNLDDYATTSTLGLKWDQREDIFKFSFNCSTAPESITKRTILSVASSLFDPLGLVSPVIMVAKILLQEIWLLRLHWDESVPMTLQQAWLSFVSSLQHLDSLLIPRFCLQPHSDELQLHGFSDASIRGYGCCIYARTRRADGHVEVHLIVSKSRVAPTKKKTLPQLELCGAHLLARLYNQIKTAFLQHTPETFLWTDSQLVLHWIRQHSATLSTFVGNRISDIQEFTPDCQWRFVPTRHNPADMISRGCNLSELTNSTWFHGPTFLSNLPTLWPPNVHGNLDMDVVFSEKRKSAFLASTSPSRNRVLEALHNKESHQSGLRLVAWMLRFCDRCRKKNPFTTRSLSPLELRRAMLCVAWNLQQRYFIEEITLLQKGAPVRSHLKFLSPFLQINLLLVGGRLELASIPDTHKHPILLPAKDVAVVNYVRHLHLRNYHAGPRVLVGLMRLEFWVVNARDVARRVVRNCVHCVRYRPKLLQQLMGSLPVERITLSRPFARCGIDFCGPVHTYLRVRGKVPVKSYIAIFVCFATKSAHIEIVGDLSTDSFLGALKRMIARRGLPADIFCDNATNFVGASKKLQDLKDFFFSTKNQKDIISYCTNEFVTFHFIPPRAPHFGGLWEAAVKSAKNLLYRTLKDARLTFEELSTVAAETEAILNSRPLSPHSSDPSDLAVLTPGHFLTGDALRALPDWPVKDDQINCSQRWKRVKQHIWRRWSTEYLHELHAKSNWTTGSSNIAVNEMVLIHEDHVPPHRWLLGRIEATIPGQDNHVRVADVRTSKGIIRRPIHKLARLPINLK</sequence>
<dbReference type="InterPro" id="IPR008042">
    <property type="entry name" value="Retrotrans_Pao"/>
</dbReference>
<reference evidence="4" key="1">
    <citation type="journal article" date="2021" name="Elife">
        <title>Highly contiguous assemblies of 101 drosophilid genomes.</title>
        <authorList>
            <person name="Kim B.Y."/>
            <person name="Wang J.R."/>
            <person name="Miller D.E."/>
            <person name="Barmina O."/>
            <person name="Delaney E."/>
            <person name="Thompson A."/>
            <person name="Comeault A.A."/>
            <person name="Peede D."/>
            <person name="D'Agostino E.R."/>
            <person name="Pelaez J."/>
            <person name="Aguilar J.M."/>
            <person name="Haji D."/>
            <person name="Matsunaga T."/>
            <person name="Armstrong E.E."/>
            <person name="Zych M."/>
            <person name="Ogawa Y."/>
            <person name="Stamenkovic-Radak M."/>
            <person name="Jelic M."/>
            <person name="Veselinovic M.S."/>
            <person name="Tanaskovic M."/>
            <person name="Eric P."/>
            <person name="Gao J.J."/>
            <person name="Katoh T.K."/>
            <person name="Toda M.J."/>
            <person name="Watabe H."/>
            <person name="Watada M."/>
            <person name="Davis J.S."/>
            <person name="Moyle L.C."/>
            <person name="Manoli G."/>
            <person name="Bertolini E."/>
            <person name="Kostal V."/>
            <person name="Hawley R.S."/>
            <person name="Takahashi A."/>
            <person name="Jones C.D."/>
            <person name="Price D.K."/>
            <person name="Whiteman N."/>
            <person name="Kopp A."/>
            <person name="Matute D.R."/>
            <person name="Petrov D.A."/>
        </authorList>
    </citation>
    <scope>NUCLEOTIDE SEQUENCE [LARGE SCALE GENOMIC DNA]</scope>
</reference>
<dbReference type="SUPFAM" id="SSF53098">
    <property type="entry name" value="Ribonuclease H-like"/>
    <property type="match status" value="1"/>
</dbReference>
<dbReference type="InterPro" id="IPR043502">
    <property type="entry name" value="DNA/RNA_pol_sf"/>
</dbReference>
<dbReference type="InterPro" id="IPR001584">
    <property type="entry name" value="Integrase_cat-core"/>
</dbReference>
<dbReference type="Gene3D" id="2.40.70.10">
    <property type="entry name" value="Acid Proteases"/>
    <property type="match status" value="1"/>
</dbReference>
<dbReference type="Proteomes" id="UP001652680">
    <property type="component" value="Unassembled WGS sequence"/>
</dbReference>
<dbReference type="Pfam" id="PF05380">
    <property type="entry name" value="Peptidase_A17"/>
    <property type="match status" value="1"/>
</dbReference>
<dbReference type="InterPro" id="IPR012337">
    <property type="entry name" value="RNaseH-like_sf"/>
</dbReference>
<dbReference type="InterPro" id="IPR040676">
    <property type="entry name" value="DUF5641"/>
</dbReference>
<evidence type="ECO:0000313" key="3">
    <source>
        <dbReference type="EnsemblMetazoa" id="XP_044315201.1"/>
    </source>
</evidence>
<dbReference type="PANTHER" id="PTHR47331">
    <property type="entry name" value="PHD-TYPE DOMAIN-CONTAINING PROTEIN"/>
    <property type="match status" value="1"/>
</dbReference>
<dbReference type="Pfam" id="PF18701">
    <property type="entry name" value="DUF5641"/>
    <property type="match status" value="1"/>
</dbReference>
<dbReference type="EnsemblMetazoa" id="XM_044459266.1">
    <property type="protein sequence ID" value="XP_044315201.1"/>
    <property type="gene ID" value="LOC123037617"/>
</dbReference>
<dbReference type="PANTHER" id="PTHR47331:SF1">
    <property type="entry name" value="GAG-LIKE PROTEIN"/>
    <property type="match status" value="1"/>
</dbReference>
<feature type="domain" description="Integrase catalytic" evidence="2">
    <location>
        <begin position="1384"/>
        <end position="1577"/>
    </location>
</feature>
<evidence type="ECO:0000256" key="1">
    <source>
        <dbReference type="SAM" id="MobiDB-lite"/>
    </source>
</evidence>
<dbReference type="PROSITE" id="PS50994">
    <property type="entry name" value="INTEGRASE"/>
    <property type="match status" value="1"/>
</dbReference>
<protein>
    <recommendedName>
        <fullName evidence="2">Integrase catalytic domain-containing protein</fullName>
    </recommendedName>
</protein>
<dbReference type="InterPro" id="IPR036397">
    <property type="entry name" value="RNaseH_sf"/>
</dbReference>
<organism evidence="3 4">
    <name type="scientific">Drosophila rhopaloa</name>
    <name type="common">Fruit fly</name>
    <dbReference type="NCBI Taxonomy" id="1041015"/>
    <lineage>
        <taxon>Eukaryota</taxon>
        <taxon>Metazoa</taxon>
        <taxon>Ecdysozoa</taxon>
        <taxon>Arthropoda</taxon>
        <taxon>Hexapoda</taxon>
        <taxon>Insecta</taxon>
        <taxon>Pterygota</taxon>
        <taxon>Neoptera</taxon>
        <taxon>Endopterygota</taxon>
        <taxon>Diptera</taxon>
        <taxon>Brachycera</taxon>
        <taxon>Muscomorpha</taxon>
        <taxon>Ephydroidea</taxon>
        <taxon>Drosophilidae</taxon>
        <taxon>Drosophila</taxon>
        <taxon>Sophophora</taxon>
    </lineage>
</organism>
<dbReference type="InterPro" id="IPR021109">
    <property type="entry name" value="Peptidase_aspartic_dom_sf"/>
</dbReference>
<name>A0ABM5J8Q2_DRORH</name>
<keyword evidence="4" id="KW-1185">Reference proteome</keyword>
<proteinExistence type="predicted"/>
<dbReference type="Gene3D" id="3.30.420.10">
    <property type="entry name" value="Ribonuclease H-like superfamily/Ribonuclease H"/>
    <property type="match status" value="1"/>
</dbReference>
<accession>A0ABM5J8Q2</accession>
<feature type="region of interest" description="Disordered" evidence="1">
    <location>
        <begin position="401"/>
        <end position="422"/>
    </location>
</feature>
<dbReference type="SUPFAM" id="SSF56672">
    <property type="entry name" value="DNA/RNA polymerases"/>
    <property type="match status" value="1"/>
</dbReference>
<evidence type="ECO:0000313" key="4">
    <source>
        <dbReference type="Proteomes" id="UP001652680"/>
    </source>
</evidence>
<dbReference type="RefSeq" id="XP_044315201.1">
    <property type="nucleotide sequence ID" value="XM_044459266.1"/>
</dbReference>
<reference evidence="3" key="2">
    <citation type="submission" date="2025-05" db="UniProtKB">
        <authorList>
            <consortium name="EnsemblMetazoa"/>
        </authorList>
    </citation>
    <scope>IDENTIFICATION</scope>
</reference>
<dbReference type="GeneID" id="123037617"/>
<evidence type="ECO:0000259" key="2">
    <source>
        <dbReference type="PROSITE" id="PS50994"/>
    </source>
</evidence>
<feature type="compositionally biased region" description="Polar residues" evidence="1">
    <location>
        <begin position="304"/>
        <end position="318"/>
    </location>
</feature>